<dbReference type="EMBL" id="CAJOAX010010016">
    <property type="protein sequence ID" value="CAF4067313.1"/>
    <property type="molecule type" value="Genomic_DNA"/>
</dbReference>
<accession>A0A815UII9</accession>
<evidence type="ECO:0000256" key="1">
    <source>
        <dbReference type="ARBA" id="ARBA00004123"/>
    </source>
</evidence>
<keyword evidence="4" id="KW-0539">Nucleus</keyword>
<dbReference type="Gene3D" id="2.130.10.10">
    <property type="entry name" value="YVTN repeat-like/Quinoprotein amine dehydrogenase"/>
    <property type="match status" value="1"/>
</dbReference>
<evidence type="ECO:0000313" key="9">
    <source>
        <dbReference type="Proteomes" id="UP000663889"/>
    </source>
</evidence>
<dbReference type="PANTHER" id="PTHR19865">
    <property type="entry name" value="U3 SMALL NUCLEOLAR RNA INTERACTING PROTEIN 2"/>
    <property type="match status" value="1"/>
</dbReference>
<dbReference type="SUPFAM" id="SSF50978">
    <property type="entry name" value="WD40 repeat-like"/>
    <property type="match status" value="1"/>
</dbReference>
<reference evidence="7" key="1">
    <citation type="submission" date="2021-02" db="EMBL/GenBank/DDBJ databases">
        <authorList>
            <person name="Nowell W R."/>
        </authorList>
    </citation>
    <scope>NUCLEOTIDE SEQUENCE</scope>
</reference>
<dbReference type="OrthoDB" id="9983606at2759"/>
<dbReference type="PANTHER" id="PTHR19865:SF0">
    <property type="entry name" value="U3 SMALL NUCLEOLAR RNA-INTERACTING PROTEIN 2"/>
    <property type="match status" value="1"/>
</dbReference>
<evidence type="ECO:0000313" key="6">
    <source>
        <dbReference type="EMBL" id="CAF1209466.1"/>
    </source>
</evidence>
<dbReference type="GO" id="GO:0032040">
    <property type="term" value="C:small-subunit processome"/>
    <property type="evidence" value="ECO:0007669"/>
    <property type="project" value="TreeGrafter"/>
</dbReference>
<name>A0A815UII9_9BILA</name>
<dbReference type="AlphaFoldDB" id="A0A815UII9"/>
<comment type="subcellular location">
    <subcellularLocation>
        <location evidence="1">Nucleus</location>
    </subcellularLocation>
</comment>
<dbReference type="SMART" id="SM00320">
    <property type="entry name" value="WD40"/>
    <property type="match status" value="2"/>
</dbReference>
<sequence>MGCSIEEALHPDFRKIDLKLASTTPEKLNIYLRNEFNWLWQALRYRLGLMTEHDLNRLESALSQDILHRMEHIIGVKLSSNADRDPKQSISIHVDLTPSGSEATRAENRLMKKTVGIESVPLDDNEKRFFFGEQQKNIVQATRYPNDGSLLLEAQCIAEKILTSRGGLCLKQHISHILFAQDTNLPNTSRLAGVVTENGKFAYASHLHLSPGYKAKFRFGEAKNSTFYRNLINKLKNQYNISPPVPEHRLTVATDEGGHEFLCGSHDQIILIWTYDQNKNSVQSLITCKGHQGTIELLAAQKTLFCSGSFDKTIKLWGLDDEGEDKSSTMECRLTINAHNENISSIAWMSSNELVSAP</sequence>
<dbReference type="InterPro" id="IPR001680">
    <property type="entry name" value="WD40_rpt"/>
</dbReference>
<evidence type="ECO:0000313" key="8">
    <source>
        <dbReference type="EMBL" id="CAF4067313.1"/>
    </source>
</evidence>
<feature type="repeat" description="WD" evidence="5">
    <location>
        <begin position="288"/>
        <end position="327"/>
    </location>
</feature>
<evidence type="ECO:0000256" key="4">
    <source>
        <dbReference type="ARBA" id="ARBA00023242"/>
    </source>
</evidence>
<protein>
    <submittedName>
        <fullName evidence="7">Uncharacterized protein</fullName>
    </submittedName>
</protein>
<dbReference type="Pfam" id="PF00400">
    <property type="entry name" value="WD40"/>
    <property type="match status" value="1"/>
</dbReference>
<keyword evidence="3" id="KW-0677">Repeat</keyword>
<dbReference type="PROSITE" id="PS50082">
    <property type="entry name" value="WD_REPEATS_2"/>
    <property type="match status" value="1"/>
</dbReference>
<evidence type="ECO:0000313" key="7">
    <source>
        <dbReference type="EMBL" id="CAF1521234.1"/>
    </source>
</evidence>
<dbReference type="Proteomes" id="UP000663882">
    <property type="component" value="Unassembled WGS sequence"/>
</dbReference>
<dbReference type="Proteomes" id="UP000663889">
    <property type="component" value="Unassembled WGS sequence"/>
</dbReference>
<proteinExistence type="predicted"/>
<dbReference type="EMBL" id="CAJNOO010001874">
    <property type="protein sequence ID" value="CAF1209466.1"/>
    <property type="molecule type" value="Genomic_DNA"/>
</dbReference>
<dbReference type="InterPro" id="IPR015943">
    <property type="entry name" value="WD40/YVTN_repeat-like_dom_sf"/>
</dbReference>
<comment type="caution">
    <text evidence="7">The sequence shown here is derived from an EMBL/GenBank/DDBJ whole genome shotgun (WGS) entry which is preliminary data.</text>
</comment>
<dbReference type="InterPro" id="IPR036322">
    <property type="entry name" value="WD40_repeat_dom_sf"/>
</dbReference>
<dbReference type="GO" id="GO:0034511">
    <property type="term" value="F:U3 snoRNA binding"/>
    <property type="evidence" value="ECO:0007669"/>
    <property type="project" value="InterPro"/>
</dbReference>
<dbReference type="InterPro" id="IPR039241">
    <property type="entry name" value="Rrp9-like"/>
</dbReference>
<keyword evidence="2 5" id="KW-0853">WD repeat</keyword>
<organism evidence="7 9">
    <name type="scientific">Rotaria sordida</name>
    <dbReference type="NCBI Taxonomy" id="392033"/>
    <lineage>
        <taxon>Eukaryota</taxon>
        <taxon>Metazoa</taxon>
        <taxon>Spiralia</taxon>
        <taxon>Gnathifera</taxon>
        <taxon>Rotifera</taxon>
        <taxon>Eurotatoria</taxon>
        <taxon>Bdelloidea</taxon>
        <taxon>Philodinida</taxon>
        <taxon>Philodinidae</taxon>
        <taxon>Rotaria</taxon>
    </lineage>
</organism>
<gene>
    <name evidence="8" type="ORF">OTI717_LOCUS32469</name>
    <name evidence="6" type="ORF">RFH988_LOCUS25045</name>
    <name evidence="7" type="ORF">SEV965_LOCUS37040</name>
</gene>
<evidence type="ECO:0000256" key="3">
    <source>
        <dbReference type="ARBA" id="ARBA00022737"/>
    </source>
</evidence>
<dbReference type="Proteomes" id="UP000663823">
    <property type="component" value="Unassembled WGS sequence"/>
</dbReference>
<evidence type="ECO:0000256" key="2">
    <source>
        <dbReference type="ARBA" id="ARBA00022574"/>
    </source>
</evidence>
<dbReference type="EMBL" id="CAJNOU010007231">
    <property type="protein sequence ID" value="CAF1521234.1"/>
    <property type="molecule type" value="Genomic_DNA"/>
</dbReference>
<evidence type="ECO:0000256" key="5">
    <source>
        <dbReference type="PROSITE-ProRule" id="PRU00221"/>
    </source>
</evidence>